<protein>
    <recommendedName>
        <fullName evidence="5">Cytochrome P450</fullName>
    </recommendedName>
</protein>
<dbReference type="InterPro" id="IPR002401">
    <property type="entry name" value="Cyt_P450_E_grp-I"/>
</dbReference>
<evidence type="ECO:0008006" key="5">
    <source>
        <dbReference type="Google" id="ProtNLM"/>
    </source>
</evidence>
<dbReference type="InterPro" id="IPR050121">
    <property type="entry name" value="Cytochrome_P450_monoxygenase"/>
</dbReference>
<keyword evidence="2" id="KW-1133">Transmembrane helix</keyword>
<dbReference type="GeneID" id="54557757"/>
<comment type="cofactor">
    <cofactor evidence="1">
        <name>heme</name>
        <dbReference type="ChEBI" id="CHEBI:30413"/>
    </cofactor>
</comment>
<dbReference type="GO" id="GO:0005506">
    <property type="term" value="F:iron ion binding"/>
    <property type="evidence" value="ECO:0007669"/>
    <property type="project" value="InterPro"/>
</dbReference>
<dbReference type="PRINTS" id="PR00463">
    <property type="entry name" value="EP450I"/>
</dbReference>
<dbReference type="Pfam" id="PF00067">
    <property type="entry name" value="p450"/>
    <property type="match status" value="1"/>
</dbReference>
<dbReference type="InterPro" id="IPR036396">
    <property type="entry name" value="Cyt_P450_sf"/>
</dbReference>
<evidence type="ECO:0000313" key="3">
    <source>
        <dbReference type="EMBL" id="KAF2171308.1"/>
    </source>
</evidence>
<dbReference type="GO" id="GO:0020037">
    <property type="term" value="F:heme binding"/>
    <property type="evidence" value="ECO:0007669"/>
    <property type="project" value="InterPro"/>
</dbReference>
<dbReference type="RefSeq" id="XP_033672197.1">
    <property type="nucleotide sequence ID" value="XM_033804485.1"/>
</dbReference>
<keyword evidence="1" id="KW-0408">Iron</keyword>
<dbReference type="PANTHER" id="PTHR24305:SF227">
    <property type="entry name" value="P450, PUTATIVE (EUROFUNG)-RELATED"/>
    <property type="match status" value="1"/>
</dbReference>
<feature type="binding site" description="axial binding residue" evidence="1">
    <location>
        <position position="496"/>
    </location>
    <ligand>
        <name>heme</name>
        <dbReference type="ChEBI" id="CHEBI:30413"/>
    </ligand>
    <ligandPart>
        <name>Fe</name>
        <dbReference type="ChEBI" id="CHEBI:18248"/>
    </ligandPart>
</feature>
<gene>
    <name evidence="3" type="ORF">M409DRAFT_18421</name>
</gene>
<keyword evidence="1" id="KW-0479">Metal-binding</keyword>
<dbReference type="GO" id="GO:0016705">
    <property type="term" value="F:oxidoreductase activity, acting on paired donors, with incorporation or reduction of molecular oxygen"/>
    <property type="evidence" value="ECO:0007669"/>
    <property type="project" value="InterPro"/>
</dbReference>
<keyword evidence="2" id="KW-0812">Transmembrane</keyword>
<dbReference type="OrthoDB" id="1470350at2759"/>
<accession>A0A6A6CYR4</accession>
<organism evidence="3 4">
    <name type="scientific">Zasmidium cellare ATCC 36951</name>
    <dbReference type="NCBI Taxonomy" id="1080233"/>
    <lineage>
        <taxon>Eukaryota</taxon>
        <taxon>Fungi</taxon>
        <taxon>Dikarya</taxon>
        <taxon>Ascomycota</taxon>
        <taxon>Pezizomycotina</taxon>
        <taxon>Dothideomycetes</taxon>
        <taxon>Dothideomycetidae</taxon>
        <taxon>Mycosphaerellales</taxon>
        <taxon>Mycosphaerellaceae</taxon>
        <taxon>Zasmidium</taxon>
    </lineage>
</organism>
<dbReference type="EMBL" id="ML993583">
    <property type="protein sequence ID" value="KAF2171308.1"/>
    <property type="molecule type" value="Genomic_DNA"/>
</dbReference>
<keyword evidence="4" id="KW-1185">Reference proteome</keyword>
<reference evidence="3" key="1">
    <citation type="journal article" date="2020" name="Stud. Mycol.">
        <title>101 Dothideomycetes genomes: a test case for predicting lifestyles and emergence of pathogens.</title>
        <authorList>
            <person name="Haridas S."/>
            <person name="Albert R."/>
            <person name="Binder M."/>
            <person name="Bloem J."/>
            <person name="Labutti K."/>
            <person name="Salamov A."/>
            <person name="Andreopoulos B."/>
            <person name="Baker S."/>
            <person name="Barry K."/>
            <person name="Bills G."/>
            <person name="Bluhm B."/>
            <person name="Cannon C."/>
            <person name="Castanera R."/>
            <person name="Culley D."/>
            <person name="Daum C."/>
            <person name="Ezra D."/>
            <person name="Gonzalez J."/>
            <person name="Henrissat B."/>
            <person name="Kuo A."/>
            <person name="Liang C."/>
            <person name="Lipzen A."/>
            <person name="Lutzoni F."/>
            <person name="Magnuson J."/>
            <person name="Mondo S."/>
            <person name="Nolan M."/>
            <person name="Ohm R."/>
            <person name="Pangilinan J."/>
            <person name="Park H.-J."/>
            <person name="Ramirez L."/>
            <person name="Alfaro M."/>
            <person name="Sun H."/>
            <person name="Tritt A."/>
            <person name="Yoshinaga Y."/>
            <person name="Zwiers L.-H."/>
            <person name="Turgeon B."/>
            <person name="Goodwin S."/>
            <person name="Spatafora J."/>
            <person name="Crous P."/>
            <person name="Grigoriev I."/>
        </authorList>
    </citation>
    <scope>NUCLEOTIDE SEQUENCE</scope>
    <source>
        <strain evidence="3">ATCC 36951</strain>
    </source>
</reference>
<dbReference type="FunFam" id="1.10.630.10:FF:000051">
    <property type="entry name" value="Cytochrome P450 monooxygenase (Fum15)"/>
    <property type="match status" value="1"/>
</dbReference>
<dbReference type="PANTHER" id="PTHR24305">
    <property type="entry name" value="CYTOCHROME P450"/>
    <property type="match status" value="1"/>
</dbReference>
<dbReference type="GO" id="GO:0004497">
    <property type="term" value="F:monooxygenase activity"/>
    <property type="evidence" value="ECO:0007669"/>
    <property type="project" value="InterPro"/>
</dbReference>
<evidence type="ECO:0000256" key="1">
    <source>
        <dbReference type="PIRSR" id="PIRSR602401-1"/>
    </source>
</evidence>
<dbReference type="SUPFAM" id="SSF48264">
    <property type="entry name" value="Cytochrome P450"/>
    <property type="match status" value="1"/>
</dbReference>
<dbReference type="AlphaFoldDB" id="A0A6A6CYR4"/>
<keyword evidence="1" id="KW-0349">Heme</keyword>
<dbReference type="Proteomes" id="UP000799537">
    <property type="component" value="Unassembled WGS sequence"/>
</dbReference>
<evidence type="ECO:0000256" key="2">
    <source>
        <dbReference type="SAM" id="Phobius"/>
    </source>
</evidence>
<dbReference type="PRINTS" id="PR00385">
    <property type="entry name" value="P450"/>
</dbReference>
<dbReference type="Gene3D" id="1.10.630.10">
    <property type="entry name" value="Cytochrome P450"/>
    <property type="match status" value="1"/>
</dbReference>
<proteinExistence type="predicted"/>
<name>A0A6A6CYR4_ZASCE</name>
<feature type="transmembrane region" description="Helical" evidence="2">
    <location>
        <begin position="25"/>
        <end position="50"/>
    </location>
</feature>
<evidence type="ECO:0000313" key="4">
    <source>
        <dbReference type="Proteomes" id="UP000799537"/>
    </source>
</evidence>
<dbReference type="InterPro" id="IPR001128">
    <property type="entry name" value="Cyt_P450"/>
</dbReference>
<keyword evidence="2" id="KW-0472">Membrane</keyword>
<dbReference type="CDD" id="cd11069">
    <property type="entry name" value="CYP_FUM15-like"/>
    <property type="match status" value="1"/>
</dbReference>
<sequence>MSRTLQILGASYVESLLLARYAPRFSLGTFTTAFLLFFLQFAAFIFYRIVVYPRFFSPIRHIPQAPNGDFFLGQTRRVIKEASGAPMRDWTANVPNNGLIRYSIWFQERLLVTTPAALSEVLVTKNYDFIKPPQVRNGLGRILGVGILLAEGEEHKIQRKNLMPAFAFRHVKNIYPVFWKKGQELIDCLSAASKAKDIDEHHISDTDNHSTETKHEAGAIDVGNWASRATLDIIGLSGMGQDFDSLHDPTNKLSKTYQDVFNPGPTGRLLQLAGLFVPFWIVRRLPIKRNHEINGAAEYIKQVCRDTIAKKHAAKEKDASAVGNDILSIALESGGFADEDLVNQMMTFLVAGHETTATAMIWALFSLCKQPDIQARLREEIRANIPSSSSDITAAQIDDCHYLQAVTSEVLRLWSPVALTLRVAEKDTSIAGEVIPKGTMIILSPWATNTNAALWGDDRMEFKPERWLNADGKANSKGSAESNYSFLTFLHGPRSCIGQKFAQAEFACLLACWVGRFETRFEEGSPLKAEGMPEIKGGVTSKPKGGLWCKLTEVPGW</sequence>